<evidence type="ECO:0000256" key="3">
    <source>
        <dbReference type="ARBA" id="ARBA00022692"/>
    </source>
</evidence>
<dbReference type="RefSeq" id="WP_404610986.1">
    <property type="nucleotide sequence ID" value="NZ_JBIYDN010000023.1"/>
</dbReference>
<feature type="transmembrane region" description="Helical" evidence="6">
    <location>
        <begin position="151"/>
        <end position="171"/>
    </location>
</feature>
<feature type="transmembrane region" description="Helical" evidence="6">
    <location>
        <begin position="221"/>
        <end position="243"/>
    </location>
</feature>
<dbReference type="PANTHER" id="PTHR30482">
    <property type="entry name" value="HIGH-AFFINITY BRANCHED-CHAIN AMINO ACID TRANSPORT SYSTEM PERMEASE"/>
    <property type="match status" value="1"/>
</dbReference>
<evidence type="ECO:0000256" key="1">
    <source>
        <dbReference type="ARBA" id="ARBA00004651"/>
    </source>
</evidence>
<keyword evidence="5 6" id="KW-0472">Membrane</keyword>
<dbReference type="Pfam" id="PF02653">
    <property type="entry name" value="BPD_transp_2"/>
    <property type="match status" value="1"/>
</dbReference>
<gene>
    <name evidence="7" type="ORF">ABH943_006075</name>
</gene>
<dbReference type="EMBL" id="JBIYDN010000023">
    <property type="protein sequence ID" value="MFK4446043.1"/>
    <property type="molecule type" value="Genomic_DNA"/>
</dbReference>
<feature type="transmembrane region" description="Helical" evidence="6">
    <location>
        <begin position="192"/>
        <end position="215"/>
    </location>
</feature>
<evidence type="ECO:0000256" key="6">
    <source>
        <dbReference type="SAM" id="Phobius"/>
    </source>
</evidence>
<feature type="transmembrane region" description="Helical" evidence="6">
    <location>
        <begin position="273"/>
        <end position="290"/>
    </location>
</feature>
<comment type="subcellular location">
    <subcellularLocation>
        <location evidence="1">Cell membrane</location>
        <topology evidence="1">Multi-pass membrane protein</topology>
    </subcellularLocation>
</comment>
<sequence length="324" mass="33915">MFSINRSAVLLNAALFAAAIAWLGLSEPSYLTQLVVWSAINAVLAAGMRFVLLIGETNMACGAIYGFAAYATAIAVTNAIDVVPLVVVSAAMAAGVLGLLFGWATLRVKGPCFMLIGFAFTEVVRLSYTRINYVGGNSGIVGIYAPVQLEPWMPALCVGICYLLLVGFFVAEKSSFGLLMRAVRNNGKVVETLGVSALRVKLVCFCIAALAVGAAGSFHAYSYHVISPGDFSFLIPVYALAYAKVGGERHIVGSVIGAIFLTVVAQLVQGAGALQYVLFGGVIILSMLGVRGGMLNMVGWVTCRRRGAAQGIGVPKDRTSGELG</sequence>
<keyword evidence="3 6" id="KW-0812">Transmembrane</keyword>
<proteinExistence type="predicted"/>
<keyword evidence="4 6" id="KW-1133">Transmembrane helix</keyword>
<organism evidence="7 8">
    <name type="scientific">Caballeronia udeis</name>
    <dbReference type="NCBI Taxonomy" id="1232866"/>
    <lineage>
        <taxon>Bacteria</taxon>
        <taxon>Pseudomonadati</taxon>
        <taxon>Pseudomonadota</taxon>
        <taxon>Betaproteobacteria</taxon>
        <taxon>Burkholderiales</taxon>
        <taxon>Burkholderiaceae</taxon>
        <taxon>Caballeronia</taxon>
    </lineage>
</organism>
<evidence type="ECO:0000313" key="7">
    <source>
        <dbReference type="EMBL" id="MFK4446043.1"/>
    </source>
</evidence>
<feature type="transmembrane region" description="Helical" evidence="6">
    <location>
        <begin position="36"/>
        <end position="55"/>
    </location>
</feature>
<evidence type="ECO:0000256" key="2">
    <source>
        <dbReference type="ARBA" id="ARBA00022475"/>
    </source>
</evidence>
<comment type="caution">
    <text evidence="7">The sequence shown here is derived from an EMBL/GenBank/DDBJ whole genome shotgun (WGS) entry which is preliminary data.</text>
</comment>
<dbReference type="InterPro" id="IPR043428">
    <property type="entry name" value="LivM-like"/>
</dbReference>
<reference evidence="7 8" key="2">
    <citation type="submission" date="2024-11" db="EMBL/GenBank/DDBJ databases">
        <title>Using genomics to understand microbial adaptation to soil warming.</title>
        <authorList>
            <person name="Deangelis K.M. PhD."/>
        </authorList>
    </citation>
    <scope>NUCLEOTIDE SEQUENCE [LARGE SCALE GENOMIC DNA]</scope>
    <source>
        <strain evidence="7 8">GAS97</strain>
    </source>
</reference>
<evidence type="ECO:0000256" key="4">
    <source>
        <dbReference type="ARBA" id="ARBA00022989"/>
    </source>
</evidence>
<protein>
    <submittedName>
        <fullName evidence="7">Branched-chain amino acid transport system permease protein</fullName>
    </submittedName>
</protein>
<keyword evidence="8" id="KW-1185">Reference proteome</keyword>
<keyword evidence="2" id="KW-1003">Cell membrane</keyword>
<accession>A0ABW8MQS0</accession>
<feature type="transmembrane region" description="Helical" evidence="6">
    <location>
        <begin position="250"/>
        <end position="267"/>
    </location>
</feature>
<dbReference type="Proteomes" id="UP001620514">
    <property type="component" value="Unassembled WGS sequence"/>
</dbReference>
<feature type="transmembrane region" description="Helical" evidence="6">
    <location>
        <begin position="62"/>
        <end position="80"/>
    </location>
</feature>
<dbReference type="CDD" id="cd06581">
    <property type="entry name" value="TM_PBP1_LivM_like"/>
    <property type="match status" value="1"/>
</dbReference>
<feature type="transmembrane region" description="Helical" evidence="6">
    <location>
        <begin position="86"/>
        <end position="106"/>
    </location>
</feature>
<name>A0ABW8MQS0_9BURK</name>
<dbReference type="PANTHER" id="PTHR30482:SF20">
    <property type="entry name" value="HIGH-AFFINITY BRANCHED-CHAIN AMINO ACID TRANSPORT SYSTEM PERMEASE PROTEIN LIVM"/>
    <property type="match status" value="1"/>
</dbReference>
<evidence type="ECO:0000313" key="8">
    <source>
        <dbReference type="Proteomes" id="UP001620514"/>
    </source>
</evidence>
<reference evidence="7 8" key="1">
    <citation type="submission" date="2024-10" db="EMBL/GenBank/DDBJ databases">
        <authorList>
            <person name="Deangelis K."/>
            <person name="Huntemann M."/>
            <person name="Clum A."/>
            <person name="Wang J."/>
            <person name="Palaniappan K."/>
            <person name="Ritter S."/>
            <person name="Chen I.-M."/>
            <person name="Stamatis D."/>
            <person name="Reddy T."/>
            <person name="O'Malley R."/>
            <person name="Daum C."/>
            <person name="Ng V."/>
            <person name="Ivanova N."/>
            <person name="Kyrpides N."/>
            <person name="Woyke T."/>
        </authorList>
    </citation>
    <scope>NUCLEOTIDE SEQUENCE [LARGE SCALE GENOMIC DNA]</scope>
    <source>
        <strain evidence="7 8">GAS97</strain>
    </source>
</reference>
<evidence type="ECO:0000256" key="5">
    <source>
        <dbReference type="ARBA" id="ARBA00023136"/>
    </source>
</evidence>
<dbReference type="InterPro" id="IPR001851">
    <property type="entry name" value="ABC_transp_permease"/>
</dbReference>